<name>X1HDF5_9ZZZZ</name>
<sequence length="114" mass="12203">MHINDLIVRALLGGYDVSYQRVRIENALSVGISTLSMVVGITPTLTPEVAYPFRRTMTIYNVAGETVYIGNSAVTIDNGMPIPARSPYSLDVKAAVSIYTVAGNTSPIRVLEGG</sequence>
<reference evidence="1" key="1">
    <citation type="journal article" date="2014" name="Front. Microbiol.">
        <title>High frequency of phylogenetically diverse reductive dehalogenase-homologous genes in deep subseafloor sedimentary metagenomes.</title>
        <authorList>
            <person name="Kawai M."/>
            <person name="Futagami T."/>
            <person name="Toyoda A."/>
            <person name="Takaki Y."/>
            <person name="Nishi S."/>
            <person name="Hori S."/>
            <person name="Arai W."/>
            <person name="Tsubouchi T."/>
            <person name="Morono Y."/>
            <person name="Uchiyama I."/>
            <person name="Ito T."/>
            <person name="Fujiyama A."/>
            <person name="Inagaki F."/>
            <person name="Takami H."/>
        </authorList>
    </citation>
    <scope>NUCLEOTIDE SEQUENCE</scope>
    <source>
        <strain evidence="1">Expedition CK06-06</strain>
    </source>
</reference>
<protein>
    <submittedName>
        <fullName evidence="1">Uncharacterized protein</fullName>
    </submittedName>
</protein>
<dbReference type="AlphaFoldDB" id="X1HDF5"/>
<organism evidence="1">
    <name type="scientific">marine sediment metagenome</name>
    <dbReference type="NCBI Taxonomy" id="412755"/>
    <lineage>
        <taxon>unclassified sequences</taxon>
        <taxon>metagenomes</taxon>
        <taxon>ecological metagenomes</taxon>
    </lineage>
</organism>
<evidence type="ECO:0000313" key="1">
    <source>
        <dbReference type="EMBL" id="GAH55075.1"/>
    </source>
</evidence>
<gene>
    <name evidence="1" type="ORF">S03H2_36333</name>
</gene>
<accession>X1HDF5</accession>
<proteinExistence type="predicted"/>
<dbReference type="EMBL" id="BARU01022286">
    <property type="protein sequence ID" value="GAH55075.1"/>
    <property type="molecule type" value="Genomic_DNA"/>
</dbReference>
<comment type="caution">
    <text evidence="1">The sequence shown here is derived from an EMBL/GenBank/DDBJ whole genome shotgun (WGS) entry which is preliminary data.</text>
</comment>